<dbReference type="AlphaFoldDB" id="A0AB40A2F6"/>
<protein>
    <submittedName>
        <fullName evidence="10 11">Uncharacterized protein miple2 isoform X1</fullName>
    </submittedName>
</protein>
<comment type="subcellular location">
    <subcellularLocation>
        <location evidence="1">Secreted</location>
    </subcellularLocation>
</comment>
<evidence type="ECO:0000256" key="5">
    <source>
        <dbReference type="ARBA" id="ARBA00023157"/>
    </source>
</evidence>
<evidence type="ECO:0000256" key="4">
    <source>
        <dbReference type="ARBA" id="ARBA00022729"/>
    </source>
</evidence>
<reference evidence="10 11" key="1">
    <citation type="submission" date="2025-04" db="UniProtKB">
        <authorList>
            <consortium name="RefSeq"/>
        </authorList>
    </citation>
    <scope>IDENTIFICATION</scope>
    <source>
        <strain evidence="10 11">WT10</strain>
        <tissue evidence="10 11">Whole body</tissue>
    </source>
</reference>
<evidence type="ECO:0000256" key="7">
    <source>
        <dbReference type="SAM" id="SignalP"/>
    </source>
</evidence>
<evidence type="ECO:0000256" key="2">
    <source>
        <dbReference type="ARBA" id="ARBA00005403"/>
    </source>
</evidence>
<dbReference type="Pfam" id="PF01091">
    <property type="entry name" value="PTN_MK_C"/>
    <property type="match status" value="1"/>
</dbReference>
<feature type="region of interest" description="Disordered" evidence="6">
    <location>
        <begin position="245"/>
        <end position="280"/>
    </location>
</feature>
<feature type="region of interest" description="Disordered" evidence="6">
    <location>
        <begin position="64"/>
        <end position="155"/>
    </location>
</feature>
<dbReference type="PANTHER" id="PTHR21050:SF1">
    <property type="entry name" value="MIDKINE AND PLEIOTROPHIN 1, ISOFORM A-RELATED"/>
    <property type="match status" value="1"/>
</dbReference>
<dbReference type="GeneID" id="108014338"/>
<evidence type="ECO:0000256" key="6">
    <source>
        <dbReference type="SAM" id="MobiDB-lite"/>
    </source>
</evidence>
<feature type="compositionally biased region" description="Basic residues" evidence="6">
    <location>
        <begin position="132"/>
        <end position="142"/>
    </location>
</feature>
<evidence type="ECO:0000313" key="11">
    <source>
        <dbReference type="RefSeq" id="XP_036670337.2"/>
    </source>
</evidence>
<keyword evidence="3" id="KW-0964">Secreted</keyword>
<dbReference type="FunFam" id="2.30.90.10:FF:000001">
    <property type="entry name" value="Pleiotrophin"/>
    <property type="match status" value="1"/>
</dbReference>
<evidence type="ECO:0000256" key="3">
    <source>
        <dbReference type="ARBA" id="ARBA00022525"/>
    </source>
</evidence>
<feature type="compositionally biased region" description="Polar residues" evidence="6">
    <location>
        <begin position="146"/>
        <end position="155"/>
    </location>
</feature>
<dbReference type="Proteomes" id="UP001652628">
    <property type="component" value="Chromosome 3"/>
</dbReference>
<proteinExistence type="inferred from homology"/>
<accession>A0AB40A2F6</accession>
<dbReference type="GO" id="GO:0005576">
    <property type="term" value="C:extracellular region"/>
    <property type="evidence" value="ECO:0007669"/>
    <property type="project" value="UniProtKB-SubCell"/>
</dbReference>
<dbReference type="InterPro" id="IPR038130">
    <property type="entry name" value="PTN/MK_C_dom_sf"/>
</dbReference>
<dbReference type="RefSeq" id="XP_036670337.2">
    <property type="nucleotide sequence ID" value="XM_036814442.2"/>
</dbReference>
<evidence type="ECO:0000256" key="1">
    <source>
        <dbReference type="ARBA" id="ARBA00004613"/>
    </source>
</evidence>
<gene>
    <name evidence="10 11" type="primary">miple2</name>
</gene>
<feature type="compositionally biased region" description="Basic residues" evidence="6">
    <location>
        <begin position="69"/>
        <end position="78"/>
    </location>
</feature>
<dbReference type="Gene3D" id="2.30.90.10">
    <property type="entry name" value="Heparin-binding Growth Factor, Midkine, Chain A- C-terminal Domain"/>
    <property type="match status" value="2"/>
</dbReference>
<dbReference type="PANTHER" id="PTHR21050">
    <property type="entry name" value="MIDKINE AND PLEIOTROPHIN 1, ISOFORM A-RELATED"/>
    <property type="match status" value="1"/>
</dbReference>
<feature type="domain" description="Pleiotrophin/Midkine C-terminal" evidence="8">
    <location>
        <begin position="154"/>
        <end position="199"/>
    </location>
</feature>
<keyword evidence="4 7" id="KW-0732">Signal</keyword>
<name>A0AB40A2F6_DROSZ</name>
<evidence type="ECO:0000313" key="10">
    <source>
        <dbReference type="RefSeq" id="XP_036670336.2"/>
    </source>
</evidence>
<feature type="signal peptide" evidence="7">
    <location>
        <begin position="1"/>
        <end position="19"/>
    </location>
</feature>
<organism evidence="9 10">
    <name type="scientific">Drosophila suzukii</name>
    <name type="common">Spotted-wing drosophila fruit fly</name>
    <dbReference type="NCBI Taxonomy" id="28584"/>
    <lineage>
        <taxon>Eukaryota</taxon>
        <taxon>Metazoa</taxon>
        <taxon>Ecdysozoa</taxon>
        <taxon>Arthropoda</taxon>
        <taxon>Hexapoda</taxon>
        <taxon>Insecta</taxon>
        <taxon>Pterygota</taxon>
        <taxon>Neoptera</taxon>
        <taxon>Endopterygota</taxon>
        <taxon>Diptera</taxon>
        <taxon>Brachycera</taxon>
        <taxon>Muscomorpha</taxon>
        <taxon>Ephydroidea</taxon>
        <taxon>Drosophilidae</taxon>
        <taxon>Drosophila</taxon>
        <taxon>Sophophora</taxon>
    </lineage>
</organism>
<dbReference type="GO" id="GO:0008083">
    <property type="term" value="F:growth factor activity"/>
    <property type="evidence" value="ECO:0007669"/>
    <property type="project" value="InterPro"/>
</dbReference>
<dbReference type="InterPro" id="IPR020090">
    <property type="entry name" value="PTN/MK_C_dom"/>
</dbReference>
<evidence type="ECO:0000259" key="8">
    <source>
        <dbReference type="Pfam" id="PF01091"/>
    </source>
</evidence>
<feature type="chain" id="PRO_5044720434" evidence="7">
    <location>
        <begin position="20"/>
        <end position="280"/>
    </location>
</feature>
<dbReference type="GO" id="GO:0048332">
    <property type="term" value="P:mesoderm morphogenesis"/>
    <property type="evidence" value="ECO:0007669"/>
    <property type="project" value="TreeGrafter"/>
</dbReference>
<dbReference type="RefSeq" id="XP_036670336.2">
    <property type="nucleotide sequence ID" value="XM_036814441.2"/>
</dbReference>
<comment type="similarity">
    <text evidence="2">Belongs to the pleiotrophin family.</text>
</comment>
<keyword evidence="5" id="KW-1015">Disulfide bond</keyword>
<feature type="compositionally biased region" description="Basic and acidic residues" evidence="6">
    <location>
        <begin position="261"/>
        <end position="280"/>
    </location>
</feature>
<dbReference type="CTD" id="44787"/>
<keyword evidence="9" id="KW-1185">Reference proteome</keyword>
<dbReference type="GO" id="GO:0008201">
    <property type="term" value="F:heparin binding"/>
    <property type="evidence" value="ECO:0007669"/>
    <property type="project" value="TreeGrafter"/>
</dbReference>
<evidence type="ECO:0000313" key="9">
    <source>
        <dbReference type="Proteomes" id="UP001652628"/>
    </source>
</evidence>
<sequence length="280" mass="30671">MNLLLTLTTVLQLVVVVLAQIPSSIDGELISDGIRLVMERSSGDVVHFRPARGALDDETVAATTNKETHRLRKNRKPNKSQEHFQQVGGHKSGSRKLVVAENGSAASEGSQPKHKQGYKSTDKQQRQGPKQQHGHGQHHGGKRTGSTARTSESGSTCRYAKSAWSNCDDKTNTRSRVLSLRKGEQNCLPTRTIQKKCKKGCRYDKGTWSQCIAGQMTREDKLEAEAIGGSDQNCNPVRTVNKKCKANGNAAGGKQHGQNRGTKERKQKDKSAGRISPHDQ</sequence>